<dbReference type="RefSeq" id="WP_092874781.1">
    <property type="nucleotide sequence ID" value="NZ_FOVC01000001.1"/>
</dbReference>
<organism evidence="2 3">
    <name type="scientific">Izhakiella capsodis</name>
    <dbReference type="NCBI Taxonomy" id="1367852"/>
    <lineage>
        <taxon>Bacteria</taxon>
        <taxon>Pseudomonadati</taxon>
        <taxon>Pseudomonadota</taxon>
        <taxon>Gammaproteobacteria</taxon>
        <taxon>Enterobacterales</taxon>
        <taxon>Erwiniaceae</taxon>
        <taxon>Izhakiella</taxon>
    </lineage>
</organism>
<dbReference type="SUPFAM" id="SSF53448">
    <property type="entry name" value="Nucleotide-diphospho-sugar transferases"/>
    <property type="match status" value="1"/>
</dbReference>
<dbReference type="Gene3D" id="3.90.550.10">
    <property type="entry name" value="Spore Coat Polysaccharide Biosynthesis Protein SpsA, Chain A"/>
    <property type="match status" value="1"/>
</dbReference>
<evidence type="ECO:0000313" key="2">
    <source>
        <dbReference type="EMBL" id="SFM96378.1"/>
    </source>
</evidence>
<evidence type="ECO:0000313" key="3">
    <source>
        <dbReference type="Proteomes" id="UP000242222"/>
    </source>
</evidence>
<feature type="domain" description="Glycosyltransferase 2-like" evidence="1">
    <location>
        <begin position="42"/>
        <end position="143"/>
    </location>
</feature>
<dbReference type="InterPro" id="IPR001173">
    <property type="entry name" value="Glyco_trans_2-like"/>
</dbReference>
<dbReference type="EMBL" id="FOVC01000001">
    <property type="protein sequence ID" value="SFM96378.1"/>
    <property type="molecule type" value="Genomic_DNA"/>
</dbReference>
<dbReference type="AlphaFoldDB" id="A0A1I4V5D0"/>
<dbReference type="STRING" id="1367852.SAMN05216516_101558"/>
<proteinExistence type="predicted"/>
<keyword evidence="2" id="KW-0808">Transferase</keyword>
<keyword evidence="3" id="KW-1185">Reference proteome</keyword>
<dbReference type="OrthoDB" id="9179862at2"/>
<dbReference type="Proteomes" id="UP000242222">
    <property type="component" value="Unassembled WGS sequence"/>
</dbReference>
<accession>A0A1I4V5D0</accession>
<dbReference type="InterPro" id="IPR029044">
    <property type="entry name" value="Nucleotide-diphossugar_trans"/>
</dbReference>
<dbReference type="GO" id="GO:0016740">
    <property type="term" value="F:transferase activity"/>
    <property type="evidence" value="ECO:0007669"/>
    <property type="project" value="UniProtKB-KW"/>
</dbReference>
<dbReference type="CDD" id="cd00761">
    <property type="entry name" value="Glyco_tranf_GTA_type"/>
    <property type="match status" value="1"/>
</dbReference>
<sequence>MDDWQHIKLTYITHFYCNQGNIDSVLSLLRLYESYPEDILNSTHFVIVDDCSNIHYEVPEFKLNLTWLRIDDDIAWNQGGARNLGVTYAKSDKILITDLDHHLPPETFSYLIRHKNPDRKFYKIYRNDAETGKRIKGHSNLFFMSRARFFRHFGYDEEFCGHYGAEDYRFVKYHKYHGSVQRYLPRHIRCNIRNIDRENSYHSLQRDLSFNTPVDLKKANEISTYGAERGHSRNFLNFKWHTVAVFNRPDTPPKPRRLWRSLWWFRCLFSPLAR</sequence>
<dbReference type="Pfam" id="PF00535">
    <property type="entry name" value="Glycos_transf_2"/>
    <property type="match status" value="1"/>
</dbReference>
<evidence type="ECO:0000259" key="1">
    <source>
        <dbReference type="Pfam" id="PF00535"/>
    </source>
</evidence>
<reference evidence="3" key="1">
    <citation type="submission" date="2016-10" db="EMBL/GenBank/DDBJ databases">
        <authorList>
            <person name="Varghese N."/>
            <person name="Submissions S."/>
        </authorList>
    </citation>
    <scope>NUCLEOTIDE SEQUENCE [LARGE SCALE GENOMIC DNA]</scope>
    <source>
        <strain evidence="3">N6PO6</strain>
    </source>
</reference>
<gene>
    <name evidence="2" type="ORF">SAMN05216516_101558</name>
</gene>
<name>A0A1I4V5D0_9GAMM</name>
<protein>
    <submittedName>
        <fullName evidence="2">Glycosyl transferase family 2</fullName>
    </submittedName>
</protein>